<proteinExistence type="predicted"/>
<reference evidence="1" key="2">
    <citation type="submission" date="2025-03" db="EMBL/GenBank/DDBJ databases">
        <authorList>
            <consortium name="ELIXIR-Norway"/>
            <consortium name="Elixir Norway"/>
        </authorList>
    </citation>
    <scope>NUCLEOTIDE SEQUENCE</scope>
</reference>
<reference evidence="1" key="1">
    <citation type="submission" date="2023-05" db="EMBL/GenBank/DDBJ databases">
        <authorList>
            <consortium name="ELIXIR-Norway"/>
        </authorList>
    </citation>
    <scope>NUCLEOTIDE SEQUENCE</scope>
</reference>
<dbReference type="Proteomes" id="UP001162501">
    <property type="component" value="Chromosome 10"/>
</dbReference>
<gene>
    <name evidence="1" type="ORF">MRATA1EN22A_LOCUS1943</name>
</gene>
<accession>A0AC59Y581</accession>
<name>A0AC59Y581_RANTA</name>
<sequence>MLEGPSGRQRGAWAGRVPPEARRSEGTATARGCGGLGARSSTRLLSACRTQPPAPLQMAVWGPGRWVEMLHMHEGVGRGGAALARTEIREVSL</sequence>
<protein>
    <submittedName>
        <fullName evidence="1">Uncharacterized protein</fullName>
    </submittedName>
</protein>
<evidence type="ECO:0000313" key="2">
    <source>
        <dbReference type="Proteomes" id="UP001162501"/>
    </source>
</evidence>
<evidence type="ECO:0000313" key="1">
    <source>
        <dbReference type="EMBL" id="CAM9396916.1"/>
    </source>
</evidence>
<organism evidence="1 2">
    <name type="scientific">Rangifer tarandus platyrhynchus</name>
    <name type="common">Svalbard reindeer</name>
    <dbReference type="NCBI Taxonomy" id="3082113"/>
    <lineage>
        <taxon>Eukaryota</taxon>
        <taxon>Metazoa</taxon>
        <taxon>Chordata</taxon>
        <taxon>Craniata</taxon>
        <taxon>Vertebrata</taxon>
        <taxon>Euteleostomi</taxon>
        <taxon>Mammalia</taxon>
        <taxon>Eutheria</taxon>
        <taxon>Laurasiatheria</taxon>
        <taxon>Artiodactyla</taxon>
        <taxon>Ruminantia</taxon>
        <taxon>Pecora</taxon>
        <taxon>Cervidae</taxon>
        <taxon>Odocoileinae</taxon>
        <taxon>Rangifer</taxon>
    </lineage>
</organism>
<dbReference type="EMBL" id="OX596094">
    <property type="protein sequence ID" value="CAM9396916.1"/>
    <property type="molecule type" value="Genomic_DNA"/>
</dbReference>